<dbReference type="InterPro" id="IPR023298">
    <property type="entry name" value="ATPase_P-typ_TM_dom_sf"/>
</dbReference>
<feature type="transmembrane region" description="Helical" evidence="1">
    <location>
        <begin position="103"/>
        <end position="123"/>
    </location>
</feature>
<evidence type="ECO:0000313" key="2">
    <source>
        <dbReference type="EMBL" id="KAI9271566.1"/>
    </source>
</evidence>
<accession>A0AAD5KHS9</accession>
<comment type="caution">
    <text evidence="2">The sequence shown here is derived from an EMBL/GenBank/DDBJ whole genome shotgun (WGS) entry which is preliminary data.</text>
</comment>
<protein>
    <submittedName>
        <fullName evidence="2">Uncharacterized protein</fullName>
    </submittedName>
</protein>
<keyword evidence="3" id="KW-1185">Reference proteome</keyword>
<dbReference type="SUPFAM" id="SSF81665">
    <property type="entry name" value="Calcium ATPase, transmembrane domain M"/>
    <property type="match status" value="1"/>
</dbReference>
<dbReference type="AlphaFoldDB" id="A0AAD5KHS9"/>
<reference evidence="2" key="1">
    <citation type="journal article" date="2022" name="IScience">
        <title>Evolution of zygomycete secretomes and the origins of terrestrial fungal ecologies.</title>
        <authorList>
            <person name="Chang Y."/>
            <person name="Wang Y."/>
            <person name="Mondo S."/>
            <person name="Ahrendt S."/>
            <person name="Andreopoulos W."/>
            <person name="Barry K."/>
            <person name="Beard J."/>
            <person name="Benny G.L."/>
            <person name="Blankenship S."/>
            <person name="Bonito G."/>
            <person name="Cuomo C."/>
            <person name="Desiro A."/>
            <person name="Gervers K.A."/>
            <person name="Hundley H."/>
            <person name="Kuo A."/>
            <person name="LaButti K."/>
            <person name="Lang B.F."/>
            <person name="Lipzen A."/>
            <person name="O'Donnell K."/>
            <person name="Pangilinan J."/>
            <person name="Reynolds N."/>
            <person name="Sandor L."/>
            <person name="Smith M.E."/>
            <person name="Tsang A."/>
            <person name="Grigoriev I.V."/>
            <person name="Stajich J.E."/>
            <person name="Spatafora J.W."/>
        </authorList>
    </citation>
    <scope>NUCLEOTIDE SEQUENCE</scope>
    <source>
        <strain evidence="2">RSA 2281</strain>
    </source>
</reference>
<evidence type="ECO:0000313" key="3">
    <source>
        <dbReference type="Proteomes" id="UP001209540"/>
    </source>
</evidence>
<gene>
    <name evidence="2" type="ORF">BDA99DRAFT_569412</name>
</gene>
<feature type="transmembrane region" description="Helical" evidence="1">
    <location>
        <begin position="64"/>
        <end position="83"/>
    </location>
</feature>
<organism evidence="2 3">
    <name type="scientific">Phascolomyces articulosus</name>
    <dbReference type="NCBI Taxonomy" id="60185"/>
    <lineage>
        <taxon>Eukaryota</taxon>
        <taxon>Fungi</taxon>
        <taxon>Fungi incertae sedis</taxon>
        <taxon>Mucoromycota</taxon>
        <taxon>Mucoromycotina</taxon>
        <taxon>Mucoromycetes</taxon>
        <taxon>Mucorales</taxon>
        <taxon>Lichtheimiaceae</taxon>
        <taxon>Phascolomyces</taxon>
    </lineage>
</organism>
<sequence>MIQHPPKVETNNGDSGGGGSGWIKFSNCFITTTPAIIGHGLEPVNPLQMSVPPRHEHSYDLRNIFYYGSAVGIISLCNCSVPIDAHGGGDFSYDCNRYCNSTYYMVSCAGSALFACACFVHLLHSFTRRDLRNSAWVPSYFLSLIVLSVVPLLKSTSSSNLAYTLT</sequence>
<evidence type="ECO:0000256" key="1">
    <source>
        <dbReference type="SAM" id="Phobius"/>
    </source>
</evidence>
<keyword evidence="1" id="KW-0472">Membrane</keyword>
<name>A0AAD5KHS9_9FUNG</name>
<keyword evidence="1" id="KW-0812">Transmembrane</keyword>
<keyword evidence="1" id="KW-1133">Transmembrane helix</keyword>
<proteinExistence type="predicted"/>
<dbReference type="EMBL" id="JAIXMP010000006">
    <property type="protein sequence ID" value="KAI9271566.1"/>
    <property type="molecule type" value="Genomic_DNA"/>
</dbReference>
<dbReference type="Proteomes" id="UP001209540">
    <property type="component" value="Unassembled WGS sequence"/>
</dbReference>
<feature type="transmembrane region" description="Helical" evidence="1">
    <location>
        <begin position="135"/>
        <end position="153"/>
    </location>
</feature>
<reference evidence="2" key="2">
    <citation type="submission" date="2023-02" db="EMBL/GenBank/DDBJ databases">
        <authorList>
            <consortium name="DOE Joint Genome Institute"/>
            <person name="Mondo S.J."/>
            <person name="Chang Y."/>
            <person name="Wang Y."/>
            <person name="Ahrendt S."/>
            <person name="Andreopoulos W."/>
            <person name="Barry K."/>
            <person name="Beard J."/>
            <person name="Benny G.L."/>
            <person name="Blankenship S."/>
            <person name="Bonito G."/>
            <person name="Cuomo C."/>
            <person name="Desiro A."/>
            <person name="Gervers K.A."/>
            <person name="Hundley H."/>
            <person name="Kuo A."/>
            <person name="LaButti K."/>
            <person name="Lang B.F."/>
            <person name="Lipzen A."/>
            <person name="O'Donnell K."/>
            <person name="Pangilinan J."/>
            <person name="Reynolds N."/>
            <person name="Sandor L."/>
            <person name="Smith M.W."/>
            <person name="Tsang A."/>
            <person name="Grigoriev I.V."/>
            <person name="Stajich J.E."/>
            <person name="Spatafora J.W."/>
        </authorList>
    </citation>
    <scope>NUCLEOTIDE SEQUENCE</scope>
    <source>
        <strain evidence="2">RSA 2281</strain>
    </source>
</reference>